<name>A0ABR3MII7_9TELE</name>
<sequence length="83" mass="9255">MRGWSHLRVHQPIRTHAFIPLLFNGNIDRCSENDRHNRASSGARSPEKPLRAPFYTGGVATRGSHAHVGPRSRNSSMAVLLNE</sequence>
<comment type="caution">
    <text evidence="2">The sequence shown here is derived from an EMBL/GenBank/DDBJ whole genome shotgun (WGS) entry which is preliminary data.</text>
</comment>
<protein>
    <submittedName>
        <fullName evidence="2">Uncharacterized protein</fullName>
    </submittedName>
</protein>
<feature type="region of interest" description="Disordered" evidence="1">
    <location>
        <begin position="32"/>
        <end position="83"/>
    </location>
</feature>
<evidence type="ECO:0000313" key="3">
    <source>
        <dbReference type="Proteomes" id="UP001558613"/>
    </source>
</evidence>
<gene>
    <name evidence="2" type="ORF">QQF64_006496</name>
</gene>
<accession>A0ABR3MII7</accession>
<dbReference type="EMBL" id="JAYMGO010000013">
    <property type="protein sequence ID" value="KAL1263757.1"/>
    <property type="molecule type" value="Genomic_DNA"/>
</dbReference>
<evidence type="ECO:0000313" key="2">
    <source>
        <dbReference type="EMBL" id="KAL1263757.1"/>
    </source>
</evidence>
<evidence type="ECO:0000256" key="1">
    <source>
        <dbReference type="SAM" id="MobiDB-lite"/>
    </source>
</evidence>
<dbReference type="Proteomes" id="UP001558613">
    <property type="component" value="Unassembled WGS sequence"/>
</dbReference>
<keyword evidence="3" id="KW-1185">Reference proteome</keyword>
<reference evidence="2 3" key="1">
    <citation type="submission" date="2023-09" db="EMBL/GenBank/DDBJ databases">
        <authorList>
            <person name="Wang M."/>
        </authorList>
    </citation>
    <scope>NUCLEOTIDE SEQUENCE [LARGE SCALE GENOMIC DNA]</scope>
    <source>
        <strain evidence="2">GT-2023</strain>
        <tissue evidence="2">Liver</tissue>
    </source>
</reference>
<organism evidence="2 3">
    <name type="scientific">Cirrhinus molitorella</name>
    <name type="common">mud carp</name>
    <dbReference type="NCBI Taxonomy" id="172907"/>
    <lineage>
        <taxon>Eukaryota</taxon>
        <taxon>Metazoa</taxon>
        <taxon>Chordata</taxon>
        <taxon>Craniata</taxon>
        <taxon>Vertebrata</taxon>
        <taxon>Euteleostomi</taxon>
        <taxon>Actinopterygii</taxon>
        <taxon>Neopterygii</taxon>
        <taxon>Teleostei</taxon>
        <taxon>Ostariophysi</taxon>
        <taxon>Cypriniformes</taxon>
        <taxon>Cyprinidae</taxon>
        <taxon>Labeoninae</taxon>
        <taxon>Labeonini</taxon>
        <taxon>Cirrhinus</taxon>
    </lineage>
</organism>
<proteinExistence type="predicted"/>